<dbReference type="EMBL" id="JADION010000009">
    <property type="protein sequence ID" value="MBF4102437.1"/>
    <property type="molecule type" value="Genomic_DNA"/>
</dbReference>
<accession>A0A930UR51</accession>
<proteinExistence type="predicted"/>
<dbReference type="SUPFAM" id="SSF53850">
    <property type="entry name" value="Periplasmic binding protein-like II"/>
    <property type="match status" value="1"/>
</dbReference>
<reference evidence="1" key="1">
    <citation type="submission" date="2020-11" db="EMBL/GenBank/DDBJ databases">
        <title>Gallibacterium anatis 1637, full genome, WGS.</title>
        <authorList>
            <person name="Laishevtcev A.I."/>
            <person name="Yakimova E.A."/>
            <person name="Petkovich D."/>
            <person name="Stepanova T.V."/>
            <person name="Kalendr R.S."/>
            <person name="Rubalsky E.O."/>
            <person name="Zulkarneev E.R."/>
            <person name="Aleshkin A.V."/>
        </authorList>
    </citation>
    <scope>NUCLEOTIDE SEQUENCE</scope>
    <source>
        <strain evidence="1">1637</strain>
    </source>
</reference>
<name>A0A930UR51_9PAST</name>
<comment type="caution">
    <text evidence="1">The sequence shown here is derived from an EMBL/GenBank/DDBJ whole genome shotgun (WGS) entry which is preliminary data.</text>
</comment>
<protein>
    <submittedName>
        <fullName evidence="1">Uncharacterized protein</fullName>
    </submittedName>
</protein>
<gene>
    <name evidence="1" type="ORF">INT80_04625</name>
</gene>
<organism evidence="1">
    <name type="scientific">Gallibacterium anatis</name>
    <dbReference type="NCBI Taxonomy" id="750"/>
    <lineage>
        <taxon>Bacteria</taxon>
        <taxon>Pseudomonadati</taxon>
        <taxon>Pseudomonadota</taxon>
        <taxon>Gammaproteobacteria</taxon>
        <taxon>Pasteurellales</taxon>
        <taxon>Pasteurellaceae</taxon>
        <taxon>Gallibacterium</taxon>
    </lineage>
</organism>
<evidence type="ECO:0000313" key="1">
    <source>
        <dbReference type="EMBL" id="MBF4102437.1"/>
    </source>
</evidence>
<dbReference type="AlphaFoldDB" id="A0A930UR51"/>
<sequence>MQQSQYEPCGTIRFSCPVEILELWINPLLVRIYAAISENSFLMWGINRYVDIEENCDFCDSRPQLPLPDQSMIMRKFCSAKLMLVSSPKLIGKPLSDISLLQDYPSCSNSNGAKTFNYQ</sequence>
<dbReference type="Gene3D" id="3.40.190.290">
    <property type="match status" value="1"/>
</dbReference>